<reference evidence="2" key="1">
    <citation type="submission" date="2020-03" db="EMBL/GenBank/DDBJ databases">
        <authorList>
            <person name="Weist P."/>
        </authorList>
    </citation>
    <scope>NUCLEOTIDE SEQUENCE</scope>
</reference>
<protein>
    <submittedName>
        <fullName evidence="2">Uncharacterized protein</fullName>
    </submittedName>
</protein>
<sequence>MTAGTSRVFGRAALNEAQSGVGLEERGSGEQSGWREGVEKEANNNHHGATNPLKGDGWSKDGERGETEGDGGALARWPVVGVSHSHHFHLHPAAFMPDGNSSSPLSENNTLGIVS</sequence>
<dbReference type="Proteomes" id="UP001153269">
    <property type="component" value="Unassembled WGS sequence"/>
</dbReference>
<keyword evidence="3" id="KW-1185">Reference proteome</keyword>
<accession>A0A9N7UXC2</accession>
<organism evidence="2 3">
    <name type="scientific">Pleuronectes platessa</name>
    <name type="common">European plaice</name>
    <dbReference type="NCBI Taxonomy" id="8262"/>
    <lineage>
        <taxon>Eukaryota</taxon>
        <taxon>Metazoa</taxon>
        <taxon>Chordata</taxon>
        <taxon>Craniata</taxon>
        <taxon>Vertebrata</taxon>
        <taxon>Euteleostomi</taxon>
        <taxon>Actinopterygii</taxon>
        <taxon>Neopterygii</taxon>
        <taxon>Teleostei</taxon>
        <taxon>Neoteleostei</taxon>
        <taxon>Acanthomorphata</taxon>
        <taxon>Carangaria</taxon>
        <taxon>Pleuronectiformes</taxon>
        <taxon>Pleuronectoidei</taxon>
        <taxon>Pleuronectidae</taxon>
        <taxon>Pleuronectes</taxon>
    </lineage>
</organism>
<evidence type="ECO:0000313" key="3">
    <source>
        <dbReference type="Proteomes" id="UP001153269"/>
    </source>
</evidence>
<feature type="compositionally biased region" description="Polar residues" evidence="1">
    <location>
        <begin position="99"/>
        <end position="115"/>
    </location>
</feature>
<feature type="region of interest" description="Disordered" evidence="1">
    <location>
        <begin position="91"/>
        <end position="115"/>
    </location>
</feature>
<name>A0A9N7UXC2_PLEPL</name>
<feature type="region of interest" description="Disordered" evidence="1">
    <location>
        <begin position="1"/>
        <end position="78"/>
    </location>
</feature>
<evidence type="ECO:0000256" key="1">
    <source>
        <dbReference type="SAM" id="MobiDB-lite"/>
    </source>
</evidence>
<comment type="caution">
    <text evidence="2">The sequence shown here is derived from an EMBL/GenBank/DDBJ whole genome shotgun (WGS) entry which is preliminary data.</text>
</comment>
<feature type="compositionally biased region" description="Basic and acidic residues" evidence="1">
    <location>
        <begin position="57"/>
        <end position="67"/>
    </location>
</feature>
<dbReference type="EMBL" id="CADEAL010002224">
    <property type="protein sequence ID" value="CAB1439045.1"/>
    <property type="molecule type" value="Genomic_DNA"/>
</dbReference>
<proteinExistence type="predicted"/>
<gene>
    <name evidence="2" type="ORF">PLEPLA_LOCUS26896</name>
</gene>
<evidence type="ECO:0000313" key="2">
    <source>
        <dbReference type="EMBL" id="CAB1439045.1"/>
    </source>
</evidence>
<dbReference type="AlphaFoldDB" id="A0A9N7UXC2"/>